<reference evidence="3" key="1">
    <citation type="submission" date="2016-06" db="EMBL/GenBank/DDBJ databases">
        <title>Parallel loss of symbiosis genes in relatives of nitrogen-fixing non-legume Parasponia.</title>
        <authorList>
            <person name="Van Velzen R."/>
            <person name="Holmer R."/>
            <person name="Bu F."/>
            <person name="Rutten L."/>
            <person name="Van Zeijl A."/>
            <person name="Liu W."/>
            <person name="Santuari L."/>
            <person name="Cao Q."/>
            <person name="Sharma T."/>
            <person name="Shen D."/>
            <person name="Roswanjaya Y."/>
            <person name="Wardhani T."/>
            <person name="Kalhor M.S."/>
            <person name="Jansen J."/>
            <person name="Van den Hoogen J."/>
            <person name="Gungor B."/>
            <person name="Hartog M."/>
            <person name="Hontelez J."/>
            <person name="Verver J."/>
            <person name="Yang W.-C."/>
            <person name="Schijlen E."/>
            <person name="Repin R."/>
            <person name="Schilthuizen M."/>
            <person name="Schranz E."/>
            <person name="Heidstra R."/>
            <person name="Miyata K."/>
            <person name="Fedorova E."/>
            <person name="Kohlen W."/>
            <person name="Bisseling T."/>
            <person name="Smit S."/>
            <person name="Geurts R."/>
        </authorList>
    </citation>
    <scope>NUCLEOTIDE SEQUENCE [LARGE SCALE GENOMIC DNA]</scope>
    <source>
        <strain evidence="3">cv. WU1-14</strain>
    </source>
</reference>
<comment type="caution">
    <text evidence="2">The sequence shown here is derived from an EMBL/GenBank/DDBJ whole genome shotgun (WGS) entry which is preliminary data.</text>
</comment>
<evidence type="ECO:0000313" key="3">
    <source>
        <dbReference type="Proteomes" id="UP000237105"/>
    </source>
</evidence>
<protein>
    <submittedName>
        <fullName evidence="2">Mediator of RNA polymerase II transcription subunit</fullName>
    </submittedName>
</protein>
<dbReference type="STRING" id="3476.A0A2P5DVZ0"/>
<accession>A0A2P5DVZ0</accession>
<feature type="transmembrane region" description="Helical" evidence="1">
    <location>
        <begin position="109"/>
        <end position="133"/>
    </location>
</feature>
<keyword evidence="3" id="KW-1185">Reference proteome</keyword>
<name>A0A2P5DVZ0_PARAD</name>
<evidence type="ECO:0000313" key="2">
    <source>
        <dbReference type="EMBL" id="PON77447.1"/>
    </source>
</evidence>
<dbReference type="PANTHER" id="PTHR33782:SF13">
    <property type="entry name" value="BY GENSCAN AND GENEFINDER"/>
    <property type="match status" value="1"/>
</dbReference>
<dbReference type="OrthoDB" id="672819at2759"/>
<keyword evidence="1" id="KW-1133">Transmembrane helix</keyword>
<dbReference type="EMBL" id="JXTB01000013">
    <property type="protein sequence ID" value="PON77447.1"/>
    <property type="molecule type" value="Genomic_DNA"/>
</dbReference>
<proteinExistence type="predicted"/>
<keyword evidence="1" id="KW-0472">Membrane</keyword>
<evidence type="ECO:0000256" key="1">
    <source>
        <dbReference type="SAM" id="Phobius"/>
    </source>
</evidence>
<dbReference type="Proteomes" id="UP000237105">
    <property type="component" value="Unassembled WGS sequence"/>
</dbReference>
<keyword evidence="1" id="KW-0812">Transmembrane</keyword>
<dbReference type="PANTHER" id="PTHR33782">
    <property type="entry name" value="OS01G0121600 PROTEIN"/>
    <property type="match status" value="1"/>
</dbReference>
<organism evidence="2 3">
    <name type="scientific">Parasponia andersonii</name>
    <name type="common">Sponia andersonii</name>
    <dbReference type="NCBI Taxonomy" id="3476"/>
    <lineage>
        <taxon>Eukaryota</taxon>
        <taxon>Viridiplantae</taxon>
        <taxon>Streptophyta</taxon>
        <taxon>Embryophyta</taxon>
        <taxon>Tracheophyta</taxon>
        <taxon>Spermatophyta</taxon>
        <taxon>Magnoliopsida</taxon>
        <taxon>eudicotyledons</taxon>
        <taxon>Gunneridae</taxon>
        <taxon>Pentapetalae</taxon>
        <taxon>rosids</taxon>
        <taxon>fabids</taxon>
        <taxon>Rosales</taxon>
        <taxon>Cannabaceae</taxon>
        <taxon>Parasponia</taxon>
    </lineage>
</organism>
<gene>
    <name evidence="2" type="ORF">PanWU01x14_026080</name>
</gene>
<dbReference type="AlphaFoldDB" id="A0A2P5DVZ0"/>
<sequence>METTCLCSSFAPLPIKTRLFRKRNQRSVVASAKRSADSYDYYCDGGRLVDESMIVLRKRIHEMKVIERNYEPPAEWTNWEKQYYTSYDDYVCKFVGFVQSNLMNTRPSLALGMILLLALSVPASTVVVLLRLIEVANGTFSSLHLG</sequence>